<dbReference type="Pfam" id="PF00135">
    <property type="entry name" value="COesterase"/>
    <property type="match status" value="1"/>
</dbReference>
<keyword evidence="3" id="KW-0732">Signal</keyword>
<feature type="signal peptide" evidence="3">
    <location>
        <begin position="1"/>
        <end position="20"/>
    </location>
</feature>
<reference evidence="5 6" key="1">
    <citation type="journal article" date="2014" name="BMC Genomics">
        <title>Genome sequencing of four Aureobasidium pullulans varieties: biotechnological potential, stress tolerance, and description of new species.</title>
        <authorList>
            <person name="Gostin Ar C."/>
            <person name="Ohm R.A."/>
            <person name="Kogej T."/>
            <person name="Sonjak S."/>
            <person name="Turk M."/>
            <person name="Zajc J."/>
            <person name="Zalar P."/>
            <person name="Grube M."/>
            <person name="Sun H."/>
            <person name="Han J."/>
            <person name="Sharma A."/>
            <person name="Chiniquy J."/>
            <person name="Ngan C.Y."/>
            <person name="Lipzen A."/>
            <person name="Barry K."/>
            <person name="Grigoriev I.V."/>
            <person name="Gunde-Cimerman N."/>
        </authorList>
    </citation>
    <scope>NUCLEOTIDE SEQUENCE [LARGE SCALE GENOMIC DNA]</scope>
    <source>
        <strain evidence="5 6">CBS 147.97</strain>
    </source>
</reference>
<dbReference type="PANTHER" id="PTHR11559">
    <property type="entry name" value="CARBOXYLESTERASE"/>
    <property type="match status" value="1"/>
</dbReference>
<evidence type="ECO:0000259" key="4">
    <source>
        <dbReference type="Pfam" id="PF00135"/>
    </source>
</evidence>
<keyword evidence="2 3" id="KW-0378">Hydrolase</keyword>
<evidence type="ECO:0000256" key="1">
    <source>
        <dbReference type="ARBA" id="ARBA00005964"/>
    </source>
</evidence>
<dbReference type="PROSITE" id="PS00941">
    <property type="entry name" value="CARBOXYLESTERASE_B_2"/>
    <property type="match status" value="1"/>
</dbReference>
<protein>
    <recommendedName>
        <fullName evidence="3">Carboxylic ester hydrolase</fullName>
        <ecNumber evidence="3">3.1.1.-</ecNumber>
    </recommendedName>
</protein>
<dbReference type="ESTHER" id="9pezi-a0a074w5k8">
    <property type="family name" value="Fungal_carboxylesterase_lipase"/>
</dbReference>
<dbReference type="InterPro" id="IPR050309">
    <property type="entry name" value="Type-B_Carboxylest/Lipase"/>
</dbReference>
<dbReference type="PROSITE" id="PS00122">
    <property type="entry name" value="CARBOXYLESTERASE_B_1"/>
    <property type="match status" value="1"/>
</dbReference>
<feature type="chain" id="PRO_5005104465" description="Carboxylic ester hydrolase" evidence="3">
    <location>
        <begin position="21"/>
        <end position="607"/>
    </location>
</feature>
<evidence type="ECO:0000313" key="6">
    <source>
        <dbReference type="Proteomes" id="UP000027730"/>
    </source>
</evidence>
<dbReference type="EC" id="3.1.1.-" evidence="3"/>
<organism evidence="5 6">
    <name type="scientific">Aureobasidium namibiae CBS 147.97</name>
    <dbReference type="NCBI Taxonomy" id="1043004"/>
    <lineage>
        <taxon>Eukaryota</taxon>
        <taxon>Fungi</taxon>
        <taxon>Dikarya</taxon>
        <taxon>Ascomycota</taxon>
        <taxon>Pezizomycotina</taxon>
        <taxon>Dothideomycetes</taxon>
        <taxon>Dothideomycetidae</taxon>
        <taxon>Dothideales</taxon>
        <taxon>Saccotheciaceae</taxon>
        <taxon>Aureobasidium</taxon>
    </lineage>
</organism>
<dbReference type="Gene3D" id="3.40.50.1820">
    <property type="entry name" value="alpha/beta hydrolase"/>
    <property type="match status" value="1"/>
</dbReference>
<dbReference type="InterPro" id="IPR019819">
    <property type="entry name" value="Carboxylesterase_B_CS"/>
</dbReference>
<comment type="similarity">
    <text evidence="1 3">Belongs to the type-B carboxylesterase/lipase family.</text>
</comment>
<dbReference type="InterPro" id="IPR002018">
    <property type="entry name" value="CarbesteraseB"/>
</dbReference>
<evidence type="ECO:0000256" key="3">
    <source>
        <dbReference type="RuleBase" id="RU361235"/>
    </source>
</evidence>
<dbReference type="FunFam" id="3.40.50.1820:FF:000266">
    <property type="entry name" value="Carboxylic ester hydrolase"/>
    <property type="match status" value="1"/>
</dbReference>
<sequence length="607" mass="65825">MPPLTEFLGVFLSVVSLVASDVVPSPGPFEHFKTKAATTDVGLSVDLGYEIYEGYNNQTTGLNIWRGIRFAASPTGSLRWQAPQVPAENRSQIIQATSYAPFCPQSSFSGYGLFNMAGDEDCLFLNVYAPENATDLPVLVWIHGGGYGLGNGRQDLSEIINTNNNSFIGVTIQYRLGAFGFLSSDEVFRNGVVNAGILDQTFALKWVQAYISQFGGDPRAVTVSGESAGGGSVMLQTTAYGGTMGTSLFRNAIAASPFLPMQYEYKDWIPSQAYYSFAALAGCMPDTVYGSSSRTIFECLVERNTTTLQYASFNVSTSGIFGTWGFLPVTDGVFIQKTPSQQLLEKRINGQNLLVGNNANEGVYFVPQNIDTEKALVTWLRLTFPLFSNDDITKVLLYYPSSNATDSLNAVDFATSGTQGPTAINKSSVASAQQQRAYNIYAETTFVCPSYWMAEAFTGSGRSSYKYQYSVPAAEHGADVTAYFGPPASNQGPDFVKAFMSIWGNFVTHNNPSIPPSISDPGSNVSSTTAEAASNWPNFHIYAPFQLNLNQTAGQEVQTTIVPGVNATVYTGPGLKNDFELVNAYTWEGGRGYRCDFWRSVAPIVPQ</sequence>
<dbReference type="InterPro" id="IPR029058">
    <property type="entry name" value="AB_hydrolase_fold"/>
</dbReference>
<accession>A0A074W5K8</accession>
<dbReference type="EMBL" id="KL584739">
    <property type="protein sequence ID" value="KEQ68113.1"/>
    <property type="molecule type" value="Genomic_DNA"/>
</dbReference>
<evidence type="ECO:0000256" key="2">
    <source>
        <dbReference type="ARBA" id="ARBA00022801"/>
    </source>
</evidence>
<gene>
    <name evidence="5" type="ORF">M436DRAFT_86677</name>
</gene>
<dbReference type="SUPFAM" id="SSF53474">
    <property type="entry name" value="alpha/beta-Hydrolases"/>
    <property type="match status" value="1"/>
</dbReference>
<evidence type="ECO:0000313" key="5">
    <source>
        <dbReference type="EMBL" id="KEQ68113.1"/>
    </source>
</evidence>
<proteinExistence type="inferred from homology"/>
<dbReference type="RefSeq" id="XP_013422298.1">
    <property type="nucleotide sequence ID" value="XM_013566844.1"/>
</dbReference>
<dbReference type="OrthoDB" id="408631at2759"/>
<name>A0A074W5K8_9PEZI</name>
<feature type="domain" description="Carboxylesterase type B" evidence="4">
    <location>
        <begin position="59"/>
        <end position="540"/>
    </location>
</feature>
<dbReference type="GeneID" id="25417784"/>
<dbReference type="HOGENOM" id="CLU_006586_10_5_1"/>
<dbReference type="AlphaFoldDB" id="A0A074W5K8"/>
<dbReference type="GO" id="GO:0016787">
    <property type="term" value="F:hydrolase activity"/>
    <property type="evidence" value="ECO:0007669"/>
    <property type="project" value="UniProtKB-KW"/>
</dbReference>
<dbReference type="STRING" id="1043004.A0A074W5K8"/>
<dbReference type="Proteomes" id="UP000027730">
    <property type="component" value="Unassembled WGS sequence"/>
</dbReference>
<keyword evidence="6" id="KW-1185">Reference proteome</keyword>
<dbReference type="InterPro" id="IPR019826">
    <property type="entry name" value="Carboxylesterase_B_AS"/>
</dbReference>